<evidence type="ECO:0000313" key="3">
    <source>
        <dbReference type="Proteomes" id="UP000265618"/>
    </source>
</evidence>
<feature type="compositionally biased region" description="Polar residues" evidence="1">
    <location>
        <begin position="34"/>
        <end position="53"/>
    </location>
</feature>
<feature type="non-terminal residue" evidence="2">
    <location>
        <position position="86"/>
    </location>
</feature>
<gene>
    <name evidence="2" type="ORF">KIPB_012929</name>
</gene>
<accession>A0A9K3D888</accession>
<evidence type="ECO:0000256" key="1">
    <source>
        <dbReference type="SAM" id="MobiDB-lite"/>
    </source>
</evidence>
<name>A0A9K3D888_9EUKA</name>
<proteinExistence type="predicted"/>
<reference evidence="2 3" key="1">
    <citation type="journal article" date="2018" name="PLoS ONE">
        <title>The draft genome of Kipferlia bialata reveals reductive genome evolution in fornicate parasites.</title>
        <authorList>
            <person name="Tanifuji G."/>
            <person name="Takabayashi S."/>
            <person name="Kume K."/>
            <person name="Takagi M."/>
            <person name="Nakayama T."/>
            <person name="Kamikawa R."/>
            <person name="Inagaki Y."/>
            <person name="Hashimoto T."/>
        </authorList>
    </citation>
    <scope>NUCLEOTIDE SEQUENCE [LARGE SCALE GENOMIC DNA]</scope>
    <source>
        <strain evidence="2">NY0173</strain>
    </source>
</reference>
<comment type="caution">
    <text evidence="2">The sequence shown here is derived from an EMBL/GenBank/DDBJ whole genome shotgun (WGS) entry which is preliminary data.</text>
</comment>
<sequence length="86" mass="9626">ALREQVKTLRQSIASAHAVKDGLVLQRETKKATRPSSALSPITSAGESRLRNQLSTARTRLGLLDDRMTKERAASQRLDEEEQRLQ</sequence>
<organism evidence="2 3">
    <name type="scientific">Kipferlia bialata</name>
    <dbReference type="NCBI Taxonomy" id="797122"/>
    <lineage>
        <taxon>Eukaryota</taxon>
        <taxon>Metamonada</taxon>
        <taxon>Carpediemonas-like organisms</taxon>
        <taxon>Kipferlia</taxon>
    </lineage>
</organism>
<protein>
    <submittedName>
        <fullName evidence="2">Uncharacterized protein</fullName>
    </submittedName>
</protein>
<feature type="region of interest" description="Disordered" evidence="1">
    <location>
        <begin position="28"/>
        <end position="53"/>
    </location>
</feature>
<feature type="non-terminal residue" evidence="2">
    <location>
        <position position="1"/>
    </location>
</feature>
<feature type="region of interest" description="Disordered" evidence="1">
    <location>
        <begin position="66"/>
        <end position="86"/>
    </location>
</feature>
<keyword evidence="3" id="KW-1185">Reference proteome</keyword>
<evidence type="ECO:0000313" key="2">
    <source>
        <dbReference type="EMBL" id="GIQ90215.1"/>
    </source>
</evidence>
<dbReference type="EMBL" id="BDIP01005911">
    <property type="protein sequence ID" value="GIQ90215.1"/>
    <property type="molecule type" value="Genomic_DNA"/>
</dbReference>
<dbReference type="Proteomes" id="UP000265618">
    <property type="component" value="Unassembled WGS sequence"/>
</dbReference>
<dbReference type="AlphaFoldDB" id="A0A9K3D888"/>